<accession>A0A3A3GKJ8</accession>
<dbReference type="PANTHER" id="PTHR43808:SF31">
    <property type="entry name" value="N-ACETYL-L-CITRULLINE DEACETYLASE"/>
    <property type="match status" value="1"/>
</dbReference>
<evidence type="ECO:0000256" key="4">
    <source>
        <dbReference type="ARBA" id="ARBA00022723"/>
    </source>
</evidence>
<dbReference type="GO" id="GO:0016805">
    <property type="term" value="F:dipeptidase activity"/>
    <property type="evidence" value="ECO:0007669"/>
    <property type="project" value="UniProtKB-KW"/>
</dbReference>
<dbReference type="AlphaFoldDB" id="A0A3A3GKJ8"/>
<dbReference type="Gene3D" id="3.30.70.360">
    <property type="match status" value="2"/>
</dbReference>
<evidence type="ECO:0000256" key="6">
    <source>
        <dbReference type="ARBA" id="ARBA00022833"/>
    </source>
</evidence>
<dbReference type="InterPro" id="IPR001261">
    <property type="entry name" value="ArgE/DapE_CS"/>
</dbReference>
<dbReference type="InterPro" id="IPR010964">
    <property type="entry name" value="M20A_pepV-rel"/>
</dbReference>
<evidence type="ECO:0000313" key="9">
    <source>
        <dbReference type="EMBL" id="RJG24294.1"/>
    </source>
</evidence>
<gene>
    <name evidence="9" type="primary">pepV</name>
    <name evidence="9" type="ORF">DQX05_10565</name>
</gene>
<organism evidence="9 10">
    <name type="scientific">Paenibacillus thiaminolyticus</name>
    <name type="common">Bacillus thiaminolyticus</name>
    <dbReference type="NCBI Taxonomy" id="49283"/>
    <lineage>
        <taxon>Bacteria</taxon>
        <taxon>Bacillati</taxon>
        <taxon>Bacillota</taxon>
        <taxon>Bacilli</taxon>
        <taxon>Bacillales</taxon>
        <taxon>Paenibacillaceae</taxon>
        <taxon>Paenibacillus</taxon>
    </lineage>
</organism>
<dbReference type="OrthoDB" id="9761532at2"/>
<evidence type="ECO:0000256" key="3">
    <source>
        <dbReference type="ARBA" id="ARBA00022670"/>
    </source>
</evidence>
<dbReference type="Pfam" id="PF01546">
    <property type="entry name" value="Peptidase_M20"/>
    <property type="match status" value="1"/>
</dbReference>
<keyword evidence="6" id="KW-0862">Zinc</keyword>
<evidence type="ECO:0000313" key="10">
    <source>
        <dbReference type="Proteomes" id="UP000266177"/>
    </source>
</evidence>
<comment type="caution">
    <text evidence="9">The sequence shown here is derived from an EMBL/GenBank/DDBJ whole genome shotgun (WGS) entry which is preliminary data.</text>
</comment>
<evidence type="ECO:0000256" key="8">
    <source>
        <dbReference type="ARBA" id="ARBA00023049"/>
    </source>
</evidence>
<evidence type="ECO:0000256" key="5">
    <source>
        <dbReference type="ARBA" id="ARBA00022801"/>
    </source>
</evidence>
<dbReference type="InterPro" id="IPR036264">
    <property type="entry name" value="Bact_exopeptidase_dim_dom"/>
</dbReference>
<name>A0A3A3GKJ8_PANTH</name>
<keyword evidence="5" id="KW-0378">Hydrolase</keyword>
<dbReference type="NCBIfam" id="NF005591">
    <property type="entry name" value="PRK07318.1"/>
    <property type="match status" value="1"/>
</dbReference>
<evidence type="ECO:0000256" key="1">
    <source>
        <dbReference type="ARBA" id="ARBA00001947"/>
    </source>
</evidence>
<comment type="similarity">
    <text evidence="2">Belongs to the peptidase M20A family.</text>
</comment>
<dbReference type="GO" id="GO:0006508">
    <property type="term" value="P:proteolysis"/>
    <property type="evidence" value="ECO:0007669"/>
    <property type="project" value="UniProtKB-KW"/>
</dbReference>
<dbReference type="Gene3D" id="3.40.630.10">
    <property type="entry name" value="Zn peptidases"/>
    <property type="match status" value="1"/>
</dbReference>
<dbReference type="EMBL" id="QYZD01000007">
    <property type="protein sequence ID" value="RJG24294.1"/>
    <property type="molecule type" value="Genomic_DNA"/>
</dbReference>
<dbReference type="InterPro" id="IPR002933">
    <property type="entry name" value="Peptidase_M20"/>
</dbReference>
<reference evidence="9 10" key="1">
    <citation type="submission" date="2018-09" db="EMBL/GenBank/DDBJ databases">
        <title>Paenibacillus SK2017-BO5.</title>
        <authorList>
            <person name="Piskunova J.V."/>
            <person name="Dubiley S.A."/>
            <person name="Severinov K.V."/>
        </authorList>
    </citation>
    <scope>NUCLEOTIDE SEQUENCE [LARGE SCALE GENOMIC DNA]</scope>
    <source>
        <strain evidence="9 10">BO5</strain>
    </source>
</reference>
<sequence>MNSNAMLKERVDMNWLAEVDKRKEELLQDLQGLLRIESTKDNATAGPGQPMGRNIAQALDYMLGLSEREQFRTGNLDGYVGYAEYGNEAALEYVGVLCHLDVVPATGQWTTPPFEPDIRDGKLFARGAIDDKGPTMAAFYGLKLVKDLGLPLKRRVRVIFGTDEESGMECMKTYTEREKMPVSGFAPDADFPITHAEKGQINTKFYLRGFGSSSASEGAAPQYELVRFDGGGIANMVPESAVAVVAGEPEALASLAKRYEAYCADAGLAGTVEVSAGQATLRMRGKSAHGMEPHVGVNAALKLIRFLGGYSFQPDAARYIGFIDKHLVDDHLGTALGIACVDDITGPLTVNAGIFQYNSASAPFFHLNIRFPVSYSSADVLKPLEEKIAEYGIEMDREIDLKEPHHVDRNHPMIRTLQTIYEEETQLEPKLLTTGGGTYAAFLDNGVAFGALFPGREETAHQVDEYIIIDDLLKATAIYARAIYELANLED</sequence>
<dbReference type="PROSITE" id="PS00759">
    <property type="entry name" value="ARGE_DAPE_CPG2_2"/>
    <property type="match status" value="1"/>
</dbReference>
<keyword evidence="8" id="KW-0482">Metalloprotease</keyword>
<keyword evidence="3" id="KW-0645">Protease</keyword>
<dbReference type="GO" id="GO:0008237">
    <property type="term" value="F:metallopeptidase activity"/>
    <property type="evidence" value="ECO:0007669"/>
    <property type="project" value="UniProtKB-KW"/>
</dbReference>
<evidence type="ECO:0000256" key="2">
    <source>
        <dbReference type="ARBA" id="ARBA00006247"/>
    </source>
</evidence>
<dbReference type="NCBIfam" id="TIGR01887">
    <property type="entry name" value="dipeptidaselike"/>
    <property type="match status" value="1"/>
</dbReference>
<evidence type="ECO:0000256" key="7">
    <source>
        <dbReference type="ARBA" id="ARBA00022997"/>
    </source>
</evidence>
<keyword evidence="7" id="KW-0224">Dipeptidase</keyword>
<proteinExistence type="inferred from homology"/>
<dbReference type="GO" id="GO:0008270">
    <property type="term" value="F:zinc ion binding"/>
    <property type="evidence" value="ECO:0007669"/>
    <property type="project" value="InterPro"/>
</dbReference>
<keyword evidence="4" id="KW-0479">Metal-binding</keyword>
<dbReference type="GO" id="GO:0006526">
    <property type="term" value="P:L-arginine biosynthetic process"/>
    <property type="evidence" value="ECO:0007669"/>
    <property type="project" value="TreeGrafter"/>
</dbReference>
<dbReference type="GO" id="GO:0008777">
    <property type="term" value="F:acetylornithine deacetylase activity"/>
    <property type="evidence" value="ECO:0007669"/>
    <property type="project" value="TreeGrafter"/>
</dbReference>
<protein>
    <submittedName>
        <fullName evidence="9">Dipeptidase PepV</fullName>
    </submittedName>
</protein>
<comment type="cofactor">
    <cofactor evidence="1">
        <name>Zn(2+)</name>
        <dbReference type="ChEBI" id="CHEBI:29105"/>
    </cofactor>
</comment>
<dbReference type="SUPFAM" id="SSF53187">
    <property type="entry name" value="Zn-dependent exopeptidases"/>
    <property type="match status" value="1"/>
</dbReference>
<dbReference type="Proteomes" id="UP000266177">
    <property type="component" value="Unassembled WGS sequence"/>
</dbReference>
<dbReference type="InterPro" id="IPR050072">
    <property type="entry name" value="Peptidase_M20A"/>
</dbReference>
<dbReference type="PANTHER" id="PTHR43808">
    <property type="entry name" value="ACETYLORNITHINE DEACETYLASE"/>
    <property type="match status" value="1"/>
</dbReference>
<dbReference type="SUPFAM" id="SSF55031">
    <property type="entry name" value="Bacterial exopeptidase dimerisation domain"/>
    <property type="match status" value="1"/>
</dbReference>
<dbReference type="CDD" id="cd03888">
    <property type="entry name" value="M20_PepV"/>
    <property type="match status" value="1"/>
</dbReference>